<evidence type="ECO:0000313" key="3">
    <source>
        <dbReference type="Proteomes" id="UP000887013"/>
    </source>
</evidence>
<dbReference type="Proteomes" id="UP000887013">
    <property type="component" value="Unassembled WGS sequence"/>
</dbReference>
<feature type="chain" id="PRO_5036462002" evidence="1">
    <location>
        <begin position="17"/>
        <end position="152"/>
    </location>
</feature>
<keyword evidence="1" id="KW-0732">Signal</keyword>
<comment type="caution">
    <text evidence="2">The sequence shown here is derived from an EMBL/GenBank/DDBJ whole genome shotgun (WGS) entry which is preliminary data.</text>
</comment>
<sequence>MLFSTLVLCSVLTLQGFRHPGSKVKKARKRPFSELDISVSPEGIFDSESNQNLVEAIVCQNSDSVMSGMFDRVNGSSVTERDFVMCSDNSNPNSVMSDIVHSTNDFSVAESDIVMCDNSNPNYVMSDIVHSTNDKSVDESDFVCLDNVLFTY</sequence>
<dbReference type="AlphaFoldDB" id="A0A8X6U982"/>
<gene>
    <name evidence="2" type="ORF">NPIL_274801</name>
</gene>
<feature type="signal peptide" evidence="1">
    <location>
        <begin position="1"/>
        <end position="16"/>
    </location>
</feature>
<dbReference type="EMBL" id="BMAW01121482">
    <property type="protein sequence ID" value="GFT94217.1"/>
    <property type="molecule type" value="Genomic_DNA"/>
</dbReference>
<organism evidence="2 3">
    <name type="scientific">Nephila pilipes</name>
    <name type="common">Giant wood spider</name>
    <name type="synonym">Nephila maculata</name>
    <dbReference type="NCBI Taxonomy" id="299642"/>
    <lineage>
        <taxon>Eukaryota</taxon>
        <taxon>Metazoa</taxon>
        <taxon>Ecdysozoa</taxon>
        <taxon>Arthropoda</taxon>
        <taxon>Chelicerata</taxon>
        <taxon>Arachnida</taxon>
        <taxon>Araneae</taxon>
        <taxon>Araneomorphae</taxon>
        <taxon>Entelegynae</taxon>
        <taxon>Araneoidea</taxon>
        <taxon>Nephilidae</taxon>
        <taxon>Nephila</taxon>
    </lineage>
</organism>
<reference evidence="2" key="1">
    <citation type="submission" date="2020-08" db="EMBL/GenBank/DDBJ databases">
        <title>Multicomponent nature underlies the extraordinary mechanical properties of spider dragline silk.</title>
        <authorList>
            <person name="Kono N."/>
            <person name="Nakamura H."/>
            <person name="Mori M."/>
            <person name="Yoshida Y."/>
            <person name="Ohtoshi R."/>
            <person name="Malay A.D."/>
            <person name="Moran D.A.P."/>
            <person name="Tomita M."/>
            <person name="Numata K."/>
            <person name="Arakawa K."/>
        </authorList>
    </citation>
    <scope>NUCLEOTIDE SEQUENCE</scope>
</reference>
<name>A0A8X6U982_NEPPI</name>
<evidence type="ECO:0000313" key="2">
    <source>
        <dbReference type="EMBL" id="GFT94217.1"/>
    </source>
</evidence>
<accession>A0A8X6U982</accession>
<protein>
    <submittedName>
        <fullName evidence="2">Uncharacterized protein</fullName>
    </submittedName>
</protein>
<keyword evidence="3" id="KW-1185">Reference proteome</keyword>
<proteinExistence type="predicted"/>
<evidence type="ECO:0000256" key="1">
    <source>
        <dbReference type="SAM" id="SignalP"/>
    </source>
</evidence>